<evidence type="ECO:0000313" key="1">
    <source>
        <dbReference type="EMBL" id="KAG5177235.1"/>
    </source>
</evidence>
<protein>
    <submittedName>
        <fullName evidence="1">Uncharacterized protein</fullName>
    </submittedName>
</protein>
<dbReference type="EMBL" id="JAFCMP010000527">
    <property type="protein sequence ID" value="KAG5177235.1"/>
    <property type="molecule type" value="Genomic_DNA"/>
</dbReference>
<dbReference type="AlphaFoldDB" id="A0A836C8Q9"/>
<keyword evidence="2" id="KW-1185">Reference proteome</keyword>
<comment type="caution">
    <text evidence="1">The sequence shown here is derived from an EMBL/GenBank/DDBJ whole genome shotgun (WGS) entry which is preliminary data.</text>
</comment>
<accession>A0A836C8Q9</accession>
<name>A0A836C8Q9_9STRA</name>
<evidence type="ECO:0000313" key="2">
    <source>
        <dbReference type="Proteomes" id="UP000664859"/>
    </source>
</evidence>
<gene>
    <name evidence="1" type="ORF">JKP88DRAFT_226713</name>
</gene>
<proteinExistence type="predicted"/>
<dbReference type="Proteomes" id="UP000664859">
    <property type="component" value="Unassembled WGS sequence"/>
</dbReference>
<sequence length="72" mass="7930">MHFTLCKRMHALTAASPVAALMLMAGLLAPQPYRRKRPPAPQTPATLDHAYPQKSVEQLHRVKAGMSPCTHT</sequence>
<organism evidence="1 2">
    <name type="scientific">Tribonema minus</name>
    <dbReference type="NCBI Taxonomy" id="303371"/>
    <lineage>
        <taxon>Eukaryota</taxon>
        <taxon>Sar</taxon>
        <taxon>Stramenopiles</taxon>
        <taxon>Ochrophyta</taxon>
        <taxon>PX clade</taxon>
        <taxon>Xanthophyceae</taxon>
        <taxon>Tribonematales</taxon>
        <taxon>Tribonemataceae</taxon>
        <taxon>Tribonema</taxon>
    </lineage>
</organism>
<reference evidence="1" key="1">
    <citation type="submission" date="2021-02" db="EMBL/GenBank/DDBJ databases">
        <title>First Annotated Genome of the Yellow-green Alga Tribonema minus.</title>
        <authorList>
            <person name="Mahan K.M."/>
        </authorList>
    </citation>
    <scope>NUCLEOTIDE SEQUENCE</scope>
    <source>
        <strain evidence="1">UTEX B ZZ1240</strain>
    </source>
</reference>